<protein>
    <submittedName>
        <fullName evidence="3">Uncharacterized protein</fullName>
    </submittedName>
</protein>
<evidence type="ECO:0000313" key="3">
    <source>
        <dbReference type="EMBL" id="SDG38772.1"/>
    </source>
</evidence>
<dbReference type="RefSeq" id="WP_091815181.1">
    <property type="nucleotide sequence ID" value="NZ_FNCQ01000003.1"/>
</dbReference>
<gene>
    <name evidence="3" type="ORF">SAMN04487901_103137</name>
</gene>
<feature type="coiled-coil region" evidence="1">
    <location>
        <begin position="578"/>
        <end position="640"/>
    </location>
</feature>
<dbReference type="AlphaFoldDB" id="A0A1G7TU67"/>
<dbReference type="EMBL" id="FNCQ01000003">
    <property type="protein sequence ID" value="SDG38772.1"/>
    <property type="molecule type" value="Genomic_DNA"/>
</dbReference>
<keyword evidence="2" id="KW-0732">Signal</keyword>
<feature type="chain" id="PRO_5011746959" evidence="2">
    <location>
        <begin position="24"/>
        <end position="977"/>
    </location>
</feature>
<keyword evidence="1" id="KW-0175">Coiled coil</keyword>
<feature type="signal peptide" evidence="2">
    <location>
        <begin position="1"/>
        <end position="23"/>
    </location>
</feature>
<evidence type="ECO:0000313" key="4">
    <source>
        <dbReference type="Proteomes" id="UP000198779"/>
    </source>
</evidence>
<name>A0A1G7TU67_9BACT</name>
<dbReference type="STRING" id="645274.SAMN04487901_103137"/>
<dbReference type="Proteomes" id="UP000198779">
    <property type="component" value="Unassembled WGS sequence"/>
</dbReference>
<organism evidence="3 4">
    <name type="scientific">Prevotella communis</name>
    <dbReference type="NCBI Taxonomy" id="2913614"/>
    <lineage>
        <taxon>Bacteria</taxon>
        <taxon>Pseudomonadati</taxon>
        <taxon>Bacteroidota</taxon>
        <taxon>Bacteroidia</taxon>
        <taxon>Bacteroidales</taxon>
        <taxon>Prevotellaceae</taxon>
        <taxon>Prevotella</taxon>
    </lineage>
</organism>
<sequence length="977" mass="107695">MKKNYAKQALLALALVTSVSASAIEFPAIGGAPEDGKVYILTSRSNPSNFWTRTSWDGAFYLQPYNADNIKNSAFKAVKNDDNTWSFTIDVDSKGENEETITTTYFVGIPSGTDNLNANLEEPVKWEVTEGDYPGFYKLKAGEGQGNEKTIGGYLHLNNGNEFAVISESSNYWFPDYYGGVQKNEYDEPITDENGYLPVPLNTISQNWAFVETTTNLASFNQKVRLYSLLQGIEDNYLEDDMYKEGFQNAINAALPYYQKAEFDETDYEAAAAIIKHYTDLYDEIQKALELLGNDNDATFTDAINNAVSSFNNANADLDAAVSTLKAAEEAYAKGSGDLTVLGTNMSFEDLSAQNGSQSSGIAAPPTGWNVFIKGKQVTTVDEIKAAGITAWHGVNDDSEGETKDGNLSFGIWNGGIPEYEISQTISGLENGTYIIRAALMVGANGSGSRRTTQRIFGNLNSTYFASQDEYDETRLDQSEVYRFAELVEPITDRQMQEMSVEALVYDGTLTFGVRTNGDYAAALRDNGNGAGGDGWFKVDNFRIEKTEFSSDNAVAIYVHFAEALEQLLNNKMGTSIYKEARNILEQYEINNKSTLEQIITAFTAIKNIYAEAKRSADVYSELKAALVKSEENLKIYEHSASANSFEDLFYDIYDIYEEGNANEEQIKACIKQLEDGIEQLKATAIALGDITFVLKNPSFEDLSNQNDIPDSGAQNAPKGWNLYVDGEAAQTVSGGWCAINKGDNISVTLDNGTEATKQPTDGEYLWGIWNENIPEVELSQTFMNMPPGTYTLKADVMVEYNWANDNTTTQRIFANNCVQMWGTPEAYSELNMPADAINAAELTYAGHICTNGLMGDANSSLLHPMSVTFGVGPDSTMTIGFRTNGININGVKNGEDDPNGDGNLRGQGWFKVDNFRLSYDSEEIPTSIAYIREKTVTTSEIYDINGMRQTKLRKGINIVRLPQADGSLKIKKVIIK</sequence>
<evidence type="ECO:0000256" key="1">
    <source>
        <dbReference type="SAM" id="Coils"/>
    </source>
</evidence>
<reference evidence="4" key="1">
    <citation type="submission" date="2016-10" db="EMBL/GenBank/DDBJ databases">
        <authorList>
            <person name="Varghese N."/>
            <person name="Submissions S."/>
        </authorList>
    </citation>
    <scope>NUCLEOTIDE SEQUENCE [LARGE SCALE GENOMIC DNA]</scope>
    <source>
        <strain evidence="4">BP1-148</strain>
    </source>
</reference>
<proteinExistence type="predicted"/>
<keyword evidence="4" id="KW-1185">Reference proteome</keyword>
<accession>A0A1G7TU67</accession>
<evidence type="ECO:0000256" key="2">
    <source>
        <dbReference type="SAM" id="SignalP"/>
    </source>
</evidence>